<evidence type="ECO:0000256" key="2">
    <source>
        <dbReference type="ARBA" id="ARBA00023125"/>
    </source>
</evidence>
<proteinExistence type="predicted"/>
<feature type="domain" description="HTH araC/xylS-type" evidence="4">
    <location>
        <begin position="194"/>
        <end position="291"/>
    </location>
</feature>
<keyword evidence="3" id="KW-0804">Transcription</keyword>
<dbReference type="AlphaFoldDB" id="A0A1Z5IXY2"/>
<evidence type="ECO:0000256" key="3">
    <source>
        <dbReference type="ARBA" id="ARBA00023163"/>
    </source>
</evidence>
<dbReference type="InterPro" id="IPR018062">
    <property type="entry name" value="HTH_AraC-typ_CS"/>
</dbReference>
<comment type="caution">
    <text evidence="5">The sequence shown here is derived from an EMBL/GenBank/DDBJ whole genome shotgun (WGS) entry which is preliminary data.</text>
</comment>
<evidence type="ECO:0000259" key="4">
    <source>
        <dbReference type="PROSITE" id="PS01124"/>
    </source>
</evidence>
<keyword evidence="2" id="KW-0238">DNA-binding</keyword>
<reference evidence="5 6" key="1">
    <citation type="submission" date="2015-11" db="EMBL/GenBank/DDBJ databases">
        <title>Draft genome sequences of new species of the genus Lactobacillus isolated from orchardgrass silage.</title>
        <authorList>
            <person name="Tohno M."/>
            <person name="Tanizawa Y."/>
            <person name="Arita M."/>
        </authorList>
    </citation>
    <scope>NUCLEOTIDE SEQUENCE [LARGE SCALE GENOMIC DNA]</scope>
    <source>
        <strain evidence="5 6">IWT25</strain>
    </source>
</reference>
<dbReference type="Proteomes" id="UP000198414">
    <property type="component" value="Unassembled WGS sequence"/>
</dbReference>
<organism evidence="5 6">
    <name type="scientific">Secundilactobacillus pentosiphilus</name>
    <dbReference type="NCBI Taxonomy" id="1714682"/>
    <lineage>
        <taxon>Bacteria</taxon>
        <taxon>Bacillati</taxon>
        <taxon>Bacillota</taxon>
        <taxon>Bacilli</taxon>
        <taxon>Lactobacillales</taxon>
        <taxon>Lactobacillaceae</taxon>
        <taxon>Secundilactobacillus</taxon>
    </lineage>
</organism>
<dbReference type="EMBL" id="BCMI01000017">
    <property type="protein sequence ID" value="GAX06432.1"/>
    <property type="molecule type" value="Genomic_DNA"/>
</dbReference>
<protein>
    <submittedName>
        <fullName evidence="5">AraC family transcriptional regulator</fullName>
    </submittedName>
</protein>
<dbReference type="PROSITE" id="PS00041">
    <property type="entry name" value="HTH_ARAC_FAMILY_1"/>
    <property type="match status" value="1"/>
</dbReference>
<dbReference type="RefSeq" id="WP_089121466.1">
    <property type="nucleotide sequence ID" value="NZ_BCMI01000017.1"/>
</dbReference>
<dbReference type="Pfam" id="PF12833">
    <property type="entry name" value="HTH_18"/>
    <property type="match status" value="1"/>
</dbReference>
<dbReference type="OrthoDB" id="9816335at2"/>
<dbReference type="PROSITE" id="PS01124">
    <property type="entry name" value="HTH_ARAC_FAMILY_2"/>
    <property type="match status" value="1"/>
</dbReference>
<dbReference type="GO" id="GO:0043565">
    <property type="term" value="F:sequence-specific DNA binding"/>
    <property type="evidence" value="ECO:0007669"/>
    <property type="project" value="InterPro"/>
</dbReference>
<dbReference type="PANTHER" id="PTHR43280:SF2">
    <property type="entry name" value="HTH-TYPE TRANSCRIPTIONAL REGULATOR EXSA"/>
    <property type="match status" value="1"/>
</dbReference>
<gene>
    <name evidence="5" type="ORF">IWT25_01776</name>
</gene>
<accession>A0A1Z5IXY2</accession>
<dbReference type="InterPro" id="IPR018060">
    <property type="entry name" value="HTH_AraC"/>
</dbReference>
<dbReference type="GO" id="GO:0003700">
    <property type="term" value="F:DNA-binding transcription factor activity"/>
    <property type="evidence" value="ECO:0007669"/>
    <property type="project" value="InterPro"/>
</dbReference>
<sequence length="304" mass="34916">MFKQITLKSPQKESIINFEKLIDSTQNIGESLHISIVECLVNCILTVDGDRISLEKEDIVLIKSASQLILSGFEEPVTIRIFSEDISKSYSYNFAIMGSSPILHDLLATKQNEKPLYITFRHLSKSITRHYCDLLEIFNSDQLQNDVTINFEKQTIFGLLFSELIRNYQQTVALTTSQFPTKKFKHASNETIAGAIFQYIVANIRDISLERTAAYFGYSPNYFSRLCKKIFKATFSQKVNEVRIELAKQMLCLSPNSIAEIAYDIGYENVTSFYKIFKDSEGMTPKDFRDKFLADNHLKEILKK</sequence>
<dbReference type="SMART" id="SM00342">
    <property type="entry name" value="HTH_ARAC"/>
    <property type="match status" value="1"/>
</dbReference>
<evidence type="ECO:0000313" key="5">
    <source>
        <dbReference type="EMBL" id="GAX06432.1"/>
    </source>
</evidence>
<dbReference type="PANTHER" id="PTHR43280">
    <property type="entry name" value="ARAC-FAMILY TRANSCRIPTIONAL REGULATOR"/>
    <property type="match status" value="1"/>
</dbReference>
<dbReference type="PRINTS" id="PR00032">
    <property type="entry name" value="HTHARAC"/>
</dbReference>
<name>A0A1Z5IXY2_9LACO</name>
<dbReference type="InterPro" id="IPR020449">
    <property type="entry name" value="Tscrpt_reg_AraC-type_HTH"/>
</dbReference>
<dbReference type="Gene3D" id="1.10.10.60">
    <property type="entry name" value="Homeodomain-like"/>
    <property type="match status" value="2"/>
</dbReference>
<keyword evidence="1" id="KW-0805">Transcription regulation</keyword>
<dbReference type="InterPro" id="IPR009057">
    <property type="entry name" value="Homeodomain-like_sf"/>
</dbReference>
<evidence type="ECO:0000313" key="6">
    <source>
        <dbReference type="Proteomes" id="UP000198414"/>
    </source>
</evidence>
<dbReference type="SUPFAM" id="SSF46689">
    <property type="entry name" value="Homeodomain-like"/>
    <property type="match status" value="1"/>
</dbReference>
<evidence type="ECO:0000256" key="1">
    <source>
        <dbReference type="ARBA" id="ARBA00023015"/>
    </source>
</evidence>